<evidence type="ECO:0000313" key="1">
    <source>
        <dbReference type="EMBL" id="MYM93383.1"/>
    </source>
</evidence>
<comment type="caution">
    <text evidence="1">The sequence shown here is derived from an EMBL/GenBank/DDBJ whole genome shotgun (WGS) entry which is preliminary data.</text>
</comment>
<accession>A0A845GFK3</accession>
<gene>
    <name evidence="1" type="ORF">GTP90_05870</name>
</gene>
<proteinExistence type="predicted"/>
<name>A0A845GFK3_9BURK</name>
<evidence type="ECO:0000313" key="2">
    <source>
        <dbReference type="Proteomes" id="UP000447355"/>
    </source>
</evidence>
<sequence>MPIELNFVAPVALPAQSSITHLYKSVNLSDAFAIGLPAGASHDPDLLARFIFAHQPAWIGKLLKLRDLIVAGFGLKTATHLATLAHDAKAERLGIFKVYSTNATEMVVGEDDTHLDFRLSILCSGAPEAGSGRALTLSTVVHCHNLLGRVYIFCIAPFHRMVVKASLRRAARIGWPAGPGVAAPAKR</sequence>
<dbReference type="Pfam" id="PF11066">
    <property type="entry name" value="DUF2867"/>
    <property type="match status" value="1"/>
</dbReference>
<protein>
    <submittedName>
        <fullName evidence="1">DUF2867 domain-containing protein</fullName>
    </submittedName>
</protein>
<dbReference type="EMBL" id="WWCX01000004">
    <property type="protein sequence ID" value="MYM93383.1"/>
    <property type="molecule type" value="Genomic_DNA"/>
</dbReference>
<dbReference type="AlphaFoldDB" id="A0A845GFK3"/>
<dbReference type="Proteomes" id="UP000447355">
    <property type="component" value="Unassembled WGS sequence"/>
</dbReference>
<reference evidence="1" key="1">
    <citation type="submission" date="2019-12" db="EMBL/GenBank/DDBJ databases">
        <title>Novel species isolated from a subtropical stream in China.</title>
        <authorList>
            <person name="Lu H."/>
        </authorList>
    </citation>
    <scope>NUCLEOTIDE SEQUENCE [LARGE SCALE GENOMIC DNA]</scope>
    <source>
        <strain evidence="1">FT81W</strain>
    </source>
</reference>
<organism evidence="1 2">
    <name type="scientific">Duganella vulcania</name>
    <dbReference type="NCBI Taxonomy" id="2692166"/>
    <lineage>
        <taxon>Bacteria</taxon>
        <taxon>Pseudomonadati</taxon>
        <taxon>Pseudomonadota</taxon>
        <taxon>Betaproteobacteria</taxon>
        <taxon>Burkholderiales</taxon>
        <taxon>Oxalobacteraceae</taxon>
        <taxon>Telluria group</taxon>
        <taxon>Duganella</taxon>
    </lineage>
</organism>
<dbReference type="InterPro" id="IPR021295">
    <property type="entry name" value="DUF2867"/>
</dbReference>
<dbReference type="RefSeq" id="WP_161082617.1">
    <property type="nucleotide sequence ID" value="NZ_WWCX01000004.1"/>
</dbReference>